<evidence type="ECO:0000313" key="4">
    <source>
        <dbReference type="Proteomes" id="UP000199690"/>
    </source>
</evidence>
<dbReference type="Proteomes" id="UP000236729">
    <property type="component" value="Unassembled WGS sequence"/>
</dbReference>
<dbReference type="EMBL" id="FNVB01000010">
    <property type="protein sequence ID" value="SEG95242.1"/>
    <property type="molecule type" value="Genomic_DNA"/>
</dbReference>
<reference evidence="4 5" key="1">
    <citation type="submission" date="2016-10" db="EMBL/GenBank/DDBJ databases">
        <authorList>
            <person name="Varghese N."/>
            <person name="Submissions S."/>
        </authorList>
    </citation>
    <scope>NUCLEOTIDE SEQUENCE [LARGE SCALE GENOMIC DNA]</scope>
    <source>
        <strain evidence="5">ATCC 20501</strain>
        <strain evidence="3 4">CGMCC 4.3529</strain>
    </source>
</reference>
<accession>A0A1I1TIP3</accession>
<accession>A0A1H6EBW1</accession>
<evidence type="ECO:0000313" key="2">
    <source>
        <dbReference type="EMBL" id="SEG95242.1"/>
    </source>
</evidence>
<evidence type="ECO:0000256" key="1">
    <source>
        <dbReference type="SAM" id="MobiDB-lite"/>
    </source>
</evidence>
<name>A0A1H6EBW1_9PSEU</name>
<organism evidence="2 5">
    <name type="scientific">Saccharopolyspora kobensis</name>
    <dbReference type="NCBI Taxonomy" id="146035"/>
    <lineage>
        <taxon>Bacteria</taxon>
        <taxon>Bacillati</taxon>
        <taxon>Actinomycetota</taxon>
        <taxon>Actinomycetes</taxon>
        <taxon>Pseudonocardiales</taxon>
        <taxon>Pseudonocardiaceae</taxon>
        <taxon>Saccharopolyspora</taxon>
    </lineage>
</organism>
<proteinExistence type="predicted"/>
<keyword evidence="4" id="KW-1185">Reference proteome</keyword>
<sequence>MAAGRKIALPHACGAPISREIASKGAGPGGTGAPRPHTGFSAGLPSSTTKDFAVSAGASFSDTLVSTR</sequence>
<reference evidence="2" key="2">
    <citation type="submission" date="2016-10" db="EMBL/GenBank/DDBJ databases">
        <authorList>
            <person name="de Groot N.N."/>
        </authorList>
    </citation>
    <scope>NUCLEOTIDE SEQUENCE [LARGE SCALE GENOMIC DNA]</scope>
    <source>
        <strain evidence="2">ATCC 20501</strain>
    </source>
</reference>
<protein>
    <submittedName>
        <fullName evidence="2">Uncharacterized protein</fullName>
    </submittedName>
</protein>
<gene>
    <name evidence="2" type="ORF">SAMN02982929_06138</name>
    <name evidence="3" type="ORF">SAMN05216506_105148</name>
</gene>
<evidence type="ECO:0000313" key="3">
    <source>
        <dbReference type="EMBL" id="SFD58439.1"/>
    </source>
</evidence>
<feature type="region of interest" description="Disordered" evidence="1">
    <location>
        <begin position="19"/>
        <end position="46"/>
    </location>
</feature>
<evidence type="ECO:0000313" key="5">
    <source>
        <dbReference type="Proteomes" id="UP000236729"/>
    </source>
</evidence>
<dbReference type="AlphaFoldDB" id="A0A1H6EBW1"/>
<dbReference type="EMBL" id="FOME01000005">
    <property type="protein sequence ID" value="SFD58439.1"/>
    <property type="molecule type" value="Genomic_DNA"/>
</dbReference>
<dbReference type="Proteomes" id="UP000199690">
    <property type="component" value="Unassembled WGS sequence"/>
</dbReference>